<evidence type="ECO:0000259" key="12">
    <source>
        <dbReference type="Pfam" id="PF04101"/>
    </source>
</evidence>
<keyword evidence="7 10" id="KW-0472">Membrane</keyword>
<evidence type="ECO:0000256" key="6">
    <source>
        <dbReference type="ARBA" id="ARBA00022984"/>
    </source>
</evidence>
<sequence length="350" mass="37210">MAGGTGGHVFPALAVAQALRARDVAVSWLGTRRGIEAELVPANNLPINYIDVTGLRGKGILKLIWAPLLLTRALWQALGVLRRERPDAVLGLGGFASGPGGVAARLLGIPLVIHEQNAIAGTTNKLLGKIASRVLEAFPGALPRGEWTGNPVRPEISALAEPAQRIGAEDRPRHLLVLGGSLGALAINKLVPEALALMPENKRPLVRHQCGKAHQQVTEEAYQQAGVEADLEPFIADMAEAYGWADLVICRSGALTVSELAAAGVGSILVPFPFAIDDHQTHNAQWLVDGEAAEIIQQSELTAVALAERLQARLADDQLLVRMASNARKLSRPHVAETVADICEEVCRGR</sequence>
<name>A0AAW8B163_9GAMM</name>
<reference evidence="13" key="2">
    <citation type="submission" date="2023-08" db="EMBL/GenBank/DDBJ databases">
        <authorList>
            <person name="Luo J."/>
        </authorList>
    </citation>
    <scope>NUCLEOTIDE SEQUENCE</scope>
    <source>
        <strain evidence="13">DSM 25064</strain>
    </source>
</reference>
<feature type="binding site" evidence="10">
    <location>
        <position position="181"/>
    </location>
    <ligand>
        <name>UDP-N-acetyl-alpha-D-glucosamine</name>
        <dbReference type="ChEBI" id="CHEBI:57705"/>
    </ligand>
</feature>
<feature type="binding site" evidence="10">
    <location>
        <position position="153"/>
    </location>
    <ligand>
        <name>UDP-N-acetyl-alpha-D-glucosamine</name>
        <dbReference type="ChEBI" id="CHEBI:57705"/>
    </ligand>
</feature>
<feature type="binding site" evidence="10">
    <location>
        <position position="117"/>
    </location>
    <ligand>
        <name>UDP-N-acetyl-alpha-D-glucosamine</name>
        <dbReference type="ChEBI" id="CHEBI:57705"/>
    </ligand>
</feature>
<comment type="pathway">
    <text evidence="10">Cell wall biogenesis; peptidoglycan biosynthesis.</text>
</comment>
<keyword evidence="3 10" id="KW-0328">Glycosyltransferase</keyword>
<comment type="catalytic activity">
    <reaction evidence="10">
        <text>di-trans,octa-cis-undecaprenyl diphospho-N-acetyl-alpha-D-muramoyl-L-alanyl-D-glutamyl-meso-2,6-diaminopimeloyl-D-alanyl-D-alanine + UDP-N-acetyl-alpha-D-glucosamine = di-trans,octa-cis-undecaprenyl diphospho-[N-acetyl-alpha-D-glucosaminyl-(1-&gt;4)]-N-acetyl-alpha-D-muramoyl-L-alanyl-D-glutamyl-meso-2,6-diaminopimeloyl-D-alanyl-D-alanine + UDP + H(+)</text>
        <dbReference type="Rhea" id="RHEA:31227"/>
        <dbReference type="ChEBI" id="CHEBI:15378"/>
        <dbReference type="ChEBI" id="CHEBI:57705"/>
        <dbReference type="ChEBI" id="CHEBI:58223"/>
        <dbReference type="ChEBI" id="CHEBI:61387"/>
        <dbReference type="ChEBI" id="CHEBI:61388"/>
        <dbReference type="EC" id="2.4.1.227"/>
    </reaction>
</comment>
<dbReference type="PANTHER" id="PTHR21015">
    <property type="entry name" value="UDP-N-ACETYLGLUCOSAMINE--N-ACETYLMURAMYL-(PENTAPEPTIDE) PYROPHOSPHORYL-UNDECAPRENOL N-ACETYLGLUCOSAMINE TRANSFERASE 1"/>
    <property type="match status" value="1"/>
</dbReference>
<protein>
    <recommendedName>
        <fullName evidence="10">UDP-N-acetylglucosamine--N-acetylmuramyl-(pentapeptide) pyrophosphoryl-undecaprenol N-acetylglucosamine transferase</fullName>
        <ecNumber evidence="10">2.4.1.227</ecNumber>
    </recommendedName>
    <alternativeName>
        <fullName evidence="10">Undecaprenyl-PP-MurNAc-pentapeptide-UDPGlcNAc GlcNAc transferase</fullName>
    </alternativeName>
</protein>
<comment type="function">
    <text evidence="10">Cell wall formation. Catalyzes the transfer of a GlcNAc subunit on undecaprenyl-pyrophosphoryl-MurNAc-pentapeptide (lipid intermediate I) to form undecaprenyl-pyrophosphoryl-MurNAc-(pentapeptide)GlcNAc (lipid intermediate II).</text>
</comment>
<dbReference type="GO" id="GO:0005975">
    <property type="term" value="P:carbohydrate metabolic process"/>
    <property type="evidence" value="ECO:0007669"/>
    <property type="project" value="InterPro"/>
</dbReference>
<dbReference type="PANTHER" id="PTHR21015:SF22">
    <property type="entry name" value="GLYCOSYLTRANSFERASE"/>
    <property type="match status" value="1"/>
</dbReference>
<reference evidence="13" key="1">
    <citation type="journal article" date="2010" name="Int. J. Syst. Evol. Microbiol.">
        <title>Porticoccus litoralis gen. nov., sp. nov., a gammaproteobacterium isolated from the Yellow Sea.</title>
        <authorList>
            <person name="Oh H.M."/>
            <person name="Kim H."/>
            <person name="Kim K.M."/>
            <person name="Min G.S."/>
            <person name="Cho J.C."/>
        </authorList>
    </citation>
    <scope>NUCLEOTIDE SEQUENCE</scope>
    <source>
        <strain evidence="13">DSM 25064</strain>
    </source>
</reference>
<feature type="domain" description="Glycosyltransferase family 28 N-terminal" evidence="11">
    <location>
        <begin position="1"/>
        <end position="135"/>
    </location>
</feature>
<evidence type="ECO:0000256" key="10">
    <source>
        <dbReference type="HAMAP-Rule" id="MF_00033"/>
    </source>
</evidence>
<dbReference type="CDD" id="cd03785">
    <property type="entry name" value="GT28_MurG"/>
    <property type="match status" value="1"/>
</dbReference>
<feature type="binding site" evidence="10">
    <location>
        <begin position="5"/>
        <end position="7"/>
    </location>
    <ligand>
        <name>UDP-N-acetyl-alpha-D-glucosamine</name>
        <dbReference type="ChEBI" id="CHEBI:57705"/>
    </ligand>
</feature>
<evidence type="ECO:0000256" key="8">
    <source>
        <dbReference type="ARBA" id="ARBA00023306"/>
    </source>
</evidence>
<dbReference type="GO" id="GO:0008360">
    <property type="term" value="P:regulation of cell shape"/>
    <property type="evidence" value="ECO:0007669"/>
    <property type="project" value="UniProtKB-KW"/>
</dbReference>
<dbReference type="GO" id="GO:0009252">
    <property type="term" value="P:peptidoglycan biosynthetic process"/>
    <property type="evidence" value="ECO:0007669"/>
    <property type="project" value="UniProtKB-UniRule"/>
</dbReference>
<dbReference type="GO" id="GO:0050511">
    <property type="term" value="F:undecaprenyldiphospho-muramoylpentapeptide beta-N-acetylglucosaminyltransferase activity"/>
    <property type="evidence" value="ECO:0007669"/>
    <property type="project" value="UniProtKB-UniRule"/>
</dbReference>
<comment type="similarity">
    <text evidence="10">Belongs to the glycosyltransferase 28 family. MurG subfamily.</text>
</comment>
<organism evidence="13 14">
    <name type="scientific">Porticoccus litoralis</name>
    <dbReference type="NCBI Taxonomy" id="434086"/>
    <lineage>
        <taxon>Bacteria</taxon>
        <taxon>Pseudomonadati</taxon>
        <taxon>Pseudomonadota</taxon>
        <taxon>Gammaproteobacteria</taxon>
        <taxon>Cellvibrionales</taxon>
        <taxon>Porticoccaceae</taxon>
        <taxon>Porticoccus</taxon>
    </lineage>
</organism>
<dbReference type="Proteomes" id="UP001178354">
    <property type="component" value="Unassembled WGS sequence"/>
</dbReference>
<dbReference type="InterPro" id="IPR006009">
    <property type="entry name" value="GlcNAc_MurG"/>
</dbReference>
<dbReference type="InterPro" id="IPR004276">
    <property type="entry name" value="GlycoTrans_28_N"/>
</dbReference>
<evidence type="ECO:0000256" key="1">
    <source>
        <dbReference type="ARBA" id="ARBA00022475"/>
    </source>
</evidence>
<keyword evidence="2 10" id="KW-0132">Cell division</keyword>
<proteinExistence type="inferred from homology"/>
<dbReference type="GO" id="GO:0051301">
    <property type="term" value="P:cell division"/>
    <property type="evidence" value="ECO:0007669"/>
    <property type="project" value="UniProtKB-KW"/>
</dbReference>
<evidence type="ECO:0000313" key="14">
    <source>
        <dbReference type="Proteomes" id="UP001178354"/>
    </source>
</evidence>
<evidence type="ECO:0000256" key="3">
    <source>
        <dbReference type="ARBA" id="ARBA00022676"/>
    </source>
</evidence>
<dbReference type="NCBIfam" id="TIGR01133">
    <property type="entry name" value="murG"/>
    <property type="match status" value="1"/>
</dbReference>
<evidence type="ECO:0000256" key="9">
    <source>
        <dbReference type="ARBA" id="ARBA00023316"/>
    </source>
</evidence>
<evidence type="ECO:0000313" key="13">
    <source>
        <dbReference type="EMBL" id="MDP1520034.1"/>
    </source>
</evidence>
<evidence type="ECO:0000256" key="2">
    <source>
        <dbReference type="ARBA" id="ARBA00022618"/>
    </source>
</evidence>
<keyword evidence="9 10" id="KW-0961">Cell wall biogenesis/degradation</keyword>
<feature type="binding site" evidence="10">
    <location>
        <begin position="254"/>
        <end position="259"/>
    </location>
    <ligand>
        <name>UDP-N-acetyl-alpha-D-glucosamine</name>
        <dbReference type="ChEBI" id="CHEBI:57705"/>
    </ligand>
</feature>
<keyword evidence="6 10" id="KW-0573">Peptidoglycan synthesis</keyword>
<comment type="caution">
    <text evidence="13">The sequence shown here is derived from an EMBL/GenBank/DDBJ whole genome shotgun (WGS) entry which is preliminary data.</text>
</comment>
<evidence type="ECO:0000256" key="4">
    <source>
        <dbReference type="ARBA" id="ARBA00022679"/>
    </source>
</evidence>
<dbReference type="InterPro" id="IPR007235">
    <property type="entry name" value="Glyco_trans_28_C"/>
</dbReference>
<evidence type="ECO:0000259" key="11">
    <source>
        <dbReference type="Pfam" id="PF03033"/>
    </source>
</evidence>
<evidence type="ECO:0000256" key="5">
    <source>
        <dbReference type="ARBA" id="ARBA00022960"/>
    </source>
</evidence>
<dbReference type="GO" id="GO:0005886">
    <property type="term" value="C:plasma membrane"/>
    <property type="evidence" value="ECO:0007669"/>
    <property type="project" value="UniProtKB-SubCell"/>
</dbReference>
<dbReference type="GO" id="GO:0071555">
    <property type="term" value="P:cell wall organization"/>
    <property type="evidence" value="ECO:0007669"/>
    <property type="project" value="UniProtKB-KW"/>
</dbReference>
<keyword evidence="14" id="KW-1185">Reference proteome</keyword>
<evidence type="ECO:0000256" key="7">
    <source>
        <dbReference type="ARBA" id="ARBA00023136"/>
    </source>
</evidence>
<keyword evidence="5 10" id="KW-0133">Cell shape</keyword>
<dbReference type="Pfam" id="PF04101">
    <property type="entry name" value="Glyco_tran_28_C"/>
    <property type="match status" value="1"/>
</dbReference>
<gene>
    <name evidence="10 13" type="primary">murG</name>
    <name evidence="13" type="ORF">Q8A57_03540</name>
</gene>
<keyword evidence="1 10" id="KW-1003">Cell membrane</keyword>
<keyword evidence="4 10" id="KW-0808">Transferase</keyword>
<dbReference type="Pfam" id="PF03033">
    <property type="entry name" value="Glyco_transf_28"/>
    <property type="match status" value="1"/>
</dbReference>
<comment type="subcellular location">
    <subcellularLocation>
        <location evidence="10">Cell membrane</location>
        <topology evidence="10">Peripheral membrane protein</topology>
        <orientation evidence="10">Cytoplasmic side</orientation>
    </subcellularLocation>
</comment>
<feature type="binding site" evidence="10">
    <location>
        <position position="280"/>
    </location>
    <ligand>
        <name>UDP-N-acetyl-alpha-D-glucosamine</name>
        <dbReference type="ChEBI" id="CHEBI:57705"/>
    </ligand>
</feature>
<feature type="binding site" evidence="10">
    <location>
        <position position="235"/>
    </location>
    <ligand>
        <name>UDP-N-acetyl-alpha-D-glucosamine</name>
        <dbReference type="ChEBI" id="CHEBI:57705"/>
    </ligand>
</feature>
<dbReference type="EMBL" id="JAUUUU010000001">
    <property type="protein sequence ID" value="MDP1520034.1"/>
    <property type="molecule type" value="Genomic_DNA"/>
</dbReference>
<dbReference type="Gene3D" id="3.40.50.2000">
    <property type="entry name" value="Glycogen Phosphorylase B"/>
    <property type="match status" value="2"/>
</dbReference>
<accession>A0AAW8B163</accession>
<feature type="domain" description="Glycosyl transferase family 28 C-terminal" evidence="12">
    <location>
        <begin position="175"/>
        <end position="337"/>
    </location>
</feature>
<dbReference type="HAMAP" id="MF_00033">
    <property type="entry name" value="MurG"/>
    <property type="match status" value="1"/>
</dbReference>
<dbReference type="AlphaFoldDB" id="A0AAW8B163"/>
<dbReference type="SUPFAM" id="SSF53756">
    <property type="entry name" value="UDP-Glycosyltransferase/glycogen phosphorylase"/>
    <property type="match status" value="1"/>
</dbReference>
<keyword evidence="8 10" id="KW-0131">Cell cycle</keyword>
<dbReference type="EC" id="2.4.1.227" evidence="10"/>